<dbReference type="AlphaFoldDB" id="A0A067TND2"/>
<feature type="compositionally biased region" description="Pro residues" evidence="1">
    <location>
        <begin position="139"/>
        <end position="149"/>
    </location>
</feature>
<evidence type="ECO:0000313" key="3">
    <source>
        <dbReference type="EMBL" id="KDR84691.1"/>
    </source>
</evidence>
<evidence type="ECO:0000313" key="4">
    <source>
        <dbReference type="Proteomes" id="UP000027222"/>
    </source>
</evidence>
<name>A0A067TND2_GALM3</name>
<evidence type="ECO:0000256" key="1">
    <source>
        <dbReference type="SAM" id="MobiDB-lite"/>
    </source>
</evidence>
<dbReference type="OrthoDB" id="3265734at2759"/>
<keyword evidence="2" id="KW-0812">Transmembrane</keyword>
<feature type="compositionally biased region" description="Polar residues" evidence="1">
    <location>
        <begin position="431"/>
        <end position="442"/>
    </location>
</feature>
<feature type="transmembrane region" description="Helical" evidence="2">
    <location>
        <begin position="245"/>
        <end position="267"/>
    </location>
</feature>
<keyword evidence="4" id="KW-1185">Reference proteome</keyword>
<dbReference type="STRING" id="685588.A0A067TND2"/>
<organism evidence="3 4">
    <name type="scientific">Galerina marginata (strain CBS 339.88)</name>
    <dbReference type="NCBI Taxonomy" id="685588"/>
    <lineage>
        <taxon>Eukaryota</taxon>
        <taxon>Fungi</taxon>
        <taxon>Dikarya</taxon>
        <taxon>Basidiomycota</taxon>
        <taxon>Agaricomycotina</taxon>
        <taxon>Agaricomycetes</taxon>
        <taxon>Agaricomycetidae</taxon>
        <taxon>Agaricales</taxon>
        <taxon>Agaricineae</taxon>
        <taxon>Strophariaceae</taxon>
        <taxon>Galerina</taxon>
    </lineage>
</organism>
<protein>
    <submittedName>
        <fullName evidence="3">Uncharacterized protein</fullName>
    </submittedName>
</protein>
<evidence type="ECO:0000256" key="2">
    <source>
        <dbReference type="SAM" id="Phobius"/>
    </source>
</evidence>
<dbReference type="Gene3D" id="2.60.120.260">
    <property type="entry name" value="Galactose-binding domain-like"/>
    <property type="match status" value="1"/>
</dbReference>
<feature type="region of interest" description="Disordered" evidence="1">
    <location>
        <begin position="169"/>
        <end position="190"/>
    </location>
</feature>
<gene>
    <name evidence="3" type="ORF">GALMADRAFT_133934</name>
</gene>
<reference evidence="4" key="1">
    <citation type="journal article" date="2014" name="Proc. Natl. Acad. Sci. U.S.A.">
        <title>Extensive sampling of basidiomycete genomes demonstrates inadequacy of the white-rot/brown-rot paradigm for wood decay fungi.</title>
        <authorList>
            <person name="Riley R."/>
            <person name="Salamov A.A."/>
            <person name="Brown D.W."/>
            <person name="Nagy L.G."/>
            <person name="Floudas D."/>
            <person name="Held B.W."/>
            <person name="Levasseur A."/>
            <person name="Lombard V."/>
            <person name="Morin E."/>
            <person name="Otillar R."/>
            <person name="Lindquist E.A."/>
            <person name="Sun H."/>
            <person name="LaButti K.M."/>
            <person name="Schmutz J."/>
            <person name="Jabbour D."/>
            <person name="Luo H."/>
            <person name="Baker S.E."/>
            <person name="Pisabarro A.G."/>
            <person name="Walton J.D."/>
            <person name="Blanchette R.A."/>
            <person name="Henrissat B."/>
            <person name="Martin F."/>
            <person name="Cullen D."/>
            <person name="Hibbett D.S."/>
            <person name="Grigoriev I.V."/>
        </authorList>
    </citation>
    <scope>NUCLEOTIDE SEQUENCE [LARGE SCALE GENOMIC DNA]</scope>
    <source>
        <strain evidence="4">CBS 339.88</strain>
    </source>
</reference>
<dbReference type="Proteomes" id="UP000027222">
    <property type="component" value="Unassembled WGS sequence"/>
</dbReference>
<dbReference type="HOGENOM" id="CLU_608380_0_0_1"/>
<feature type="region of interest" description="Disordered" evidence="1">
    <location>
        <begin position="132"/>
        <end position="155"/>
    </location>
</feature>
<keyword evidence="2" id="KW-1133">Transmembrane helix</keyword>
<accession>A0A067TND2</accession>
<sequence length="450" mass="47372">MSMDIDDVDPSIVYSGSWQASVGSMRQWGGGTIHSTTQNGASATLSFRGTRLIMYCTVLMGDGSETVNMNFDGHSSSMTRASHEDTTYYYDRWFDSGPVDDGNHTLVVSNGGGPSDTPFQIDAFHLEGSGPIMPAGTTPTPPPPPPPQTTPSHVTTTKAVPATGTPTIVGSTGSSSSGSSTTFNGISTPSLSTPSGALSTAITTNSNGDKTVVQYITTGADGSVTTSIVDAPSSALNSRSHSPTAAIVGGGVGGLLLILLLLLLLCLRRRRNAARHILLGDDAEKHLNSRPRKPTAVTPFQLNARRHSGTVVAPAHENGFTSKHELIAAQPTTQPIGSLIVEGPSQSSAYRRLSSEKSADLLCNSSPTDESMYVSFPSHDTHPPRLHEADAVPYRPRYLSGDTIIAAATDNMYTSTMLAPRDTNDFPPSYHQRSGSNSTSQPLPLVPSLH</sequence>
<keyword evidence="2" id="KW-0472">Membrane</keyword>
<feature type="compositionally biased region" description="Low complexity" evidence="1">
    <location>
        <begin position="169"/>
        <end position="188"/>
    </location>
</feature>
<feature type="region of interest" description="Disordered" evidence="1">
    <location>
        <begin position="418"/>
        <end position="450"/>
    </location>
</feature>
<dbReference type="EMBL" id="KL142368">
    <property type="protein sequence ID" value="KDR84691.1"/>
    <property type="molecule type" value="Genomic_DNA"/>
</dbReference>
<proteinExistence type="predicted"/>